<dbReference type="InterPro" id="IPR011059">
    <property type="entry name" value="Metal-dep_hydrolase_composite"/>
</dbReference>
<feature type="signal peptide" evidence="1">
    <location>
        <begin position="1"/>
        <end position="18"/>
    </location>
</feature>
<name>A0ABW0KWI5_9BACT</name>
<dbReference type="Gene3D" id="3.30.1490.130">
    <property type="entry name" value="D-aminoacylase. Domain 3"/>
    <property type="match status" value="1"/>
</dbReference>
<gene>
    <name evidence="3" type="ORF">ACFQDI_22065</name>
</gene>
<feature type="domain" description="Amidohydrolase 3" evidence="2">
    <location>
        <begin position="67"/>
        <end position="462"/>
    </location>
</feature>
<comment type="caution">
    <text evidence="3">The sequence shown here is derived from an EMBL/GenBank/DDBJ whole genome shotgun (WGS) entry which is preliminary data.</text>
</comment>
<dbReference type="InterPro" id="IPR050378">
    <property type="entry name" value="Metallo-dep_Hydrolases_sf"/>
</dbReference>
<evidence type="ECO:0000313" key="3">
    <source>
        <dbReference type="EMBL" id="MFC5457570.1"/>
    </source>
</evidence>
<dbReference type="NCBIfam" id="NF006560">
    <property type="entry name" value="PRK09061.1"/>
    <property type="match status" value="1"/>
</dbReference>
<sequence>MKLFLLFAVCFQISLCFAEEFDLVLNNGRVMDPATNLDAVRHIGIREGKIAAISDTPLPGKKILEVKGHVVAPGFIDLHAHGQTTGDMQIKACDGVTTVLDLEAGVYPVAAWYRAMEDTAPLNYGATVGHIAARFAAFHPGMEIGHWAVNRAKIAGLGAEPDGANKVARDAELKLMGDAIKRGLDEGALGIGFGINYTPAAAPGEIAAMFRIAAERKVPAYVHTRAFGIAAIEEAINAAKTTGAALHIVHVGSSAIGDMREVLKLIDASKAAGMDISTEVYPYTAASTVLESAMFNPGWQANLKIDYGDLAWAATGERLTQESFERYRNEGGWVIIYMMKDENVEMAIAHPGVMIASDGVPFIDGKGHPRGAGTFARVLGHYSREKKLLPLMEALAKMTILPAQRLEGYVPMMKGKGRIALGADADITVFDPATVIDRATFESPTTASAGIPHVIVNGVPVVLDGKLVKEARPGRAVRINP</sequence>
<organism evidence="3 4">
    <name type="scientific">Prosthecobacter fluviatilis</name>
    <dbReference type="NCBI Taxonomy" id="445931"/>
    <lineage>
        <taxon>Bacteria</taxon>
        <taxon>Pseudomonadati</taxon>
        <taxon>Verrucomicrobiota</taxon>
        <taxon>Verrucomicrobiia</taxon>
        <taxon>Verrucomicrobiales</taxon>
        <taxon>Verrucomicrobiaceae</taxon>
        <taxon>Prosthecobacter</taxon>
    </lineage>
</organism>
<proteinExistence type="predicted"/>
<dbReference type="InterPro" id="IPR013108">
    <property type="entry name" value="Amidohydro_3"/>
</dbReference>
<dbReference type="SUPFAM" id="SSF51338">
    <property type="entry name" value="Composite domain of metallo-dependent hydrolases"/>
    <property type="match status" value="1"/>
</dbReference>
<dbReference type="InterPro" id="IPR032466">
    <property type="entry name" value="Metal_Hydrolase"/>
</dbReference>
<dbReference type="Pfam" id="PF07969">
    <property type="entry name" value="Amidohydro_3"/>
    <property type="match status" value="1"/>
</dbReference>
<dbReference type="EMBL" id="JBHSMQ010000011">
    <property type="protein sequence ID" value="MFC5457570.1"/>
    <property type="molecule type" value="Genomic_DNA"/>
</dbReference>
<dbReference type="Proteomes" id="UP001596052">
    <property type="component" value="Unassembled WGS sequence"/>
</dbReference>
<keyword evidence="1" id="KW-0732">Signal</keyword>
<dbReference type="Gene3D" id="2.30.40.10">
    <property type="entry name" value="Urease, subunit C, domain 1"/>
    <property type="match status" value="1"/>
</dbReference>
<protein>
    <submittedName>
        <fullName evidence="3">Amidohydrolase family protein</fullName>
    </submittedName>
</protein>
<dbReference type="RefSeq" id="WP_377171019.1">
    <property type="nucleotide sequence ID" value="NZ_JBHSMQ010000011.1"/>
</dbReference>
<reference evidence="4" key="1">
    <citation type="journal article" date="2019" name="Int. J. Syst. Evol. Microbiol.">
        <title>The Global Catalogue of Microorganisms (GCM) 10K type strain sequencing project: providing services to taxonomists for standard genome sequencing and annotation.</title>
        <authorList>
            <consortium name="The Broad Institute Genomics Platform"/>
            <consortium name="The Broad Institute Genome Sequencing Center for Infectious Disease"/>
            <person name="Wu L."/>
            <person name="Ma J."/>
        </authorList>
    </citation>
    <scope>NUCLEOTIDE SEQUENCE [LARGE SCALE GENOMIC DNA]</scope>
    <source>
        <strain evidence="4">CGMCC 4.1469</strain>
    </source>
</reference>
<dbReference type="Gene3D" id="3.20.20.140">
    <property type="entry name" value="Metal-dependent hydrolases"/>
    <property type="match status" value="1"/>
</dbReference>
<dbReference type="PANTHER" id="PTHR11647">
    <property type="entry name" value="HYDRANTOINASE/DIHYDROPYRIMIDINASE FAMILY MEMBER"/>
    <property type="match status" value="1"/>
</dbReference>
<keyword evidence="4" id="KW-1185">Reference proteome</keyword>
<evidence type="ECO:0000256" key="1">
    <source>
        <dbReference type="SAM" id="SignalP"/>
    </source>
</evidence>
<accession>A0ABW0KWI5</accession>
<dbReference type="InterPro" id="IPR023100">
    <property type="entry name" value="D-aminoacylase_insert_dom_sf"/>
</dbReference>
<evidence type="ECO:0000259" key="2">
    <source>
        <dbReference type="Pfam" id="PF07969"/>
    </source>
</evidence>
<feature type="chain" id="PRO_5046439044" evidence="1">
    <location>
        <begin position="19"/>
        <end position="481"/>
    </location>
</feature>
<dbReference type="PANTHER" id="PTHR11647:SF1">
    <property type="entry name" value="COLLAPSIN RESPONSE MEDIATOR PROTEIN"/>
    <property type="match status" value="1"/>
</dbReference>
<evidence type="ECO:0000313" key="4">
    <source>
        <dbReference type="Proteomes" id="UP001596052"/>
    </source>
</evidence>
<dbReference type="SUPFAM" id="SSF51556">
    <property type="entry name" value="Metallo-dependent hydrolases"/>
    <property type="match status" value="1"/>
</dbReference>